<proteinExistence type="predicted"/>
<sequence>MDAPAEPFAVGVREYAWTRGDRPCTTFVYYPATGAPGGDP</sequence>
<organism evidence="1 2">
    <name type="scientific">Streptomyces boncukensis</name>
    <dbReference type="NCBI Taxonomy" id="2711219"/>
    <lineage>
        <taxon>Bacteria</taxon>
        <taxon>Bacillati</taxon>
        <taxon>Actinomycetota</taxon>
        <taxon>Actinomycetes</taxon>
        <taxon>Kitasatosporales</taxon>
        <taxon>Streptomycetaceae</taxon>
        <taxon>Streptomyces</taxon>
    </lineage>
</organism>
<gene>
    <name evidence="1" type="ORF">G5C65_13665</name>
</gene>
<name>A0A6G4WWJ3_9ACTN</name>
<dbReference type="EMBL" id="JAAKZZ010000113">
    <property type="protein sequence ID" value="NGO69383.1"/>
    <property type="molecule type" value="Genomic_DNA"/>
</dbReference>
<protein>
    <submittedName>
        <fullName evidence="1">Alpha/beta hydrolase</fullName>
    </submittedName>
</protein>
<dbReference type="GO" id="GO:0016787">
    <property type="term" value="F:hydrolase activity"/>
    <property type="evidence" value="ECO:0007669"/>
    <property type="project" value="UniProtKB-KW"/>
</dbReference>
<accession>A0A6G4WWJ3</accession>
<keyword evidence="1" id="KW-0378">Hydrolase</keyword>
<dbReference type="AlphaFoldDB" id="A0A6G4WWJ3"/>
<comment type="caution">
    <text evidence="1">The sequence shown here is derived from an EMBL/GenBank/DDBJ whole genome shotgun (WGS) entry which is preliminary data.</text>
</comment>
<evidence type="ECO:0000313" key="2">
    <source>
        <dbReference type="Proteomes" id="UP000477722"/>
    </source>
</evidence>
<reference evidence="1 2" key="1">
    <citation type="submission" date="2020-02" db="EMBL/GenBank/DDBJ databases">
        <title>Whole-genome analyses of novel actinobacteria.</title>
        <authorList>
            <person name="Sahin N."/>
            <person name="Tatar D."/>
        </authorList>
    </citation>
    <scope>NUCLEOTIDE SEQUENCE [LARGE SCALE GENOMIC DNA]</scope>
    <source>
        <strain evidence="1 2">SB3404</strain>
    </source>
</reference>
<dbReference type="Proteomes" id="UP000477722">
    <property type="component" value="Unassembled WGS sequence"/>
</dbReference>
<keyword evidence="2" id="KW-1185">Reference proteome</keyword>
<feature type="non-terminal residue" evidence="1">
    <location>
        <position position="40"/>
    </location>
</feature>
<evidence type="ECO:0000313" key="1">
    <source>
        <dbReference type="EMBL" id="NGO69383.1"/>
    </source>
</evidence>